<organism evidence="3 4">
    <name type="scientific">Noviherbaspirillum autotrophicum</name>
    <dbReference type="NCBI Taxonomy" id="709839"/>
    <lineage>
        <taxon>Bacteria</taxon>
        <taxon>Pseudomonadati</taxon>
        <taxon>Pseudomonadota</taxon>
        <taxon>Betaproteobacteria</taxon>
        <taxon>Burkholderiales</taxon>
        <taxon>Oxalobacteraceae</taxon>
        <taxon>Noviherbaspirillum</taxon>
    </lineage>
</organism>
<evidence type="ECO:0000313" key="3">
    <source>
        <dbReference type="EMBL" id="KIF83211.1"/>
    </source>
</evidence>
<gene>
    <name evidence="3" type="ORF">TSA66_24055</name>
</gene>
<dbReference type="STRING" id="709839.TSA66_24055"/>
<dbReference type="Proteomes" id="UP000031572">
    <property type="component" value="Unassembled WGS sequence"/>
</dbReference>
<proteinExistence type="predicted"/>
<sequence length="149" mass="15630">MKKMLVAAAMSILCCAAFAGDGLDDFLRNTNVQARADMAGFSVSLSSQFGVNDVQVRAVLGSVGQPADAFMIFQLGAMTHQPVERVLQVYRSGHGKGWGAIAKDLGIKPGSPEFHALKRGDFRLASAGGEASPADHGKGHGHGRGKNNH</sequence>
<keyword evidence="4" id="KW-1185">Reference proteome</keyword>
<reference evidence="3 4" key="1">
    <citation type="submission" date="2014-12" db="EMBL/GenBank/DDBJ databases">
        <title>Denitrispirillum autotrophicum gen. nov., sp. nov., Denitrifying, Facultatively Autotrophic Bacteria Isolated from Rice Paddy Soil.</title>
        <authorList>
            <person name="Ishii S."/>
            <person name="Ashida N."/>
            <person name="Ohno H."/>
            <person name="Otsuka S."/>
            <person name="Yokota A."/>
            <person name="Senoo K."/>
        </authorList>
    </citation>
    <scope>NUCLEOTIDE SEQUENCE [LARGE SCALE GENOMIC DNA]</scope>
    <source>
        <strain evidence="3 4">TSA66</strain>
    </source>
</reference>
<feature type="compositionally biased region" description="Basic residues" evidence="1">
    <location>
        <begin position="139"/>
        <end position="149"/>
    </location>
</feature>
<comment type="caution">
    <text evidence="3">The sequence shown here is derived from an EMBL/GenBank/DDBJ whole genome shotgun (WGS) entry which is preliminary data.</text>
</comment>
<dbReference type="AlphaFoldDB" id="A0A0C2BYX7"/>
<evidence type="ECO:0000256" key="1">
    <source>
        <dbReference type="SAM" id="MobiDB-lite"/>
    </source>
</evidence>
<accession>A0A0C2BYX7</accession>
<keyword evidence="2" id="KW-0732">Signal</keyword>
<dbReference type="RefSeq" id="WP_040041838.1">
    <property type="nucleotide sequence ID" value="NZ_JWJG01000028.1"/>
</dbReference>
<dbReference type="OrthoDB" id="5471509at2"/>
<feature type="chain" id="PRO_5002146848" evidence="2">
    <location>
        <begin position="20"/>
        <end position="149"/>
    </location>
</feature>
<feature type="signal peptide" evidence="2">
    <location>
        <begin position="1"/>
        <end position="19"/>
    </location>
</feature>
<feature type="region of interest" description="Disordered" evidence="1">
    <location>
        <begin position="126"/>
        <end position="149"/>
    </location>
</feature>
<dbReference type="EMBL" id="JWJG01000028">
    <property type="protein sequence ID" value="KIF83211.1"/>
    <property type="molecule type" value="Genomic_DNA"/>
</dbReference>
<evidence type="ECO:0000256" key="2">
    <source>
        <dbReference type="SAM" id="SignalP"/>
    </source>
</evidence>
<evidence type="ECO:0000313" key="4">
    <source>
        <dbReference type="Proteomes" id="UP000031572"/>
    </source>
</evidence>
<name>A0A0C2BYX7_9BURK</name>
<protein>
    <submittedName>
        <fullName evidence="3">Uncharacterized protein</fullName>
    </submittedName>
</protein>